<evidence type="ECO:0000256" key="11">
    <source>
        <dbReference type="ARBA" id="ARBA00023175"/>
    </source>
</evidence>
<dbReference type="InterPro" id="IPR042219">
    <property type="entry name" value="AAA_lid_11_sf"/>
</dbReference>
<keyword evidence="7" id="KW-0067">ATP-binding</keyword>
<dbReference type="Gene3D" id="1.10.8.1220">
    <property type="match status" value="1"/>
</dbReference>
<evidence type="ECO:0000256" key="5">
    <source>
        <dbReference type="ARBA" id="ARBA00022737"/>
    </source>
</evidence>
<dbReference type="FunFam" id="3.40.50.300:FF:000362">
    <property type="entry name" value="Dynein, axonemal, heavy chain 6"/>
    <property type="match status" value="1"/>
</dbReference>
<comment type="subcellular location">
    <subcellularLocation>
        <location evidence="1">Cytoplasm</location>
        <location evidence="1">Cytoskeleton</location>
        <location evidence="1">Cilium axoneme</location>
    </subcellularLocation>
</comment>
<dbReference type="GO" id="GO:0008569">
    <property type="term" value="F:minus-end-directed microtubule motor activity"/>
    <property type="evidence" value="ECO:0007669"/>
    <property type="project" value="InterPro"/>
</dbReference>
<dbReference type="SUPFAM" id="SSF52540">
    <property type="entry name" value="P-loop containing nucleoside triphosphate hydrolases"/>
    <property type="match status" value="4"/>
</dbReference>
<proteinExistence type="inferred from homology"/>
<evidence type="ECO:0000256" key="1">
    <source>
        <dbReference type="ARBA" id="ARBA00004430"/>
    </source>
</evidence>
<evidence type="ECO:0000256" key="9">
    <source>
        <dbReference type="ARBA" id="ARBA00023054"/>
    </source>
</evidence>
<feature type="region of interest" description="Disordered" evidence="15">
    <location>
        <begin position="533"/>
        <end position="577"/>
    </location>
</feature>
<dbReference type="InterPro" id="IPR013602">
    <property type="entry name" value="Dynein_heavy_linker"/>
</dbReference>
<dbReference type="Gene3D" id="1.10.8.710">
    <property type="match status" value="1"/>
</dbReference>
<evidence type="ECO:0000256" key="12">
    <source>
        <dbReference type="ARBA" id="ARBA00023212"/>
    </source>
</evidence>
<dbReference type="GO" id="GO:0005524">
    <property type="term" value="F:ATP binding"/>
    <property type="evidence" value="ECO:0007669"/>
    <property type="project" value="UniProtKB-KW"/>
</dbReference>
<dbReference type="Gene3D" id="1.20.140.100">
    <property type="entry name" value="Dynein heavy chain, N-terminal domain 2"/>
    <property type="match status" value="1"/>
</dbReference>
<dbReference type="InterPro" id="IPR042228">
    <property type="entry name" value="Dynein_linker_3"/>
</dbReference>
<dbReference type="GO" id="GO:0005874">
    <property type="term" value="C:microtubule"/>
    <property type="evidence" value="ECO:0007669"/>
    <property type="project" value="UniProtKB-KW"/>
</dbReference>
<dbReference type="InterPro" id="IPR024317">
    <property type="entry name" value="Dynein_heavy_chain_D4_dom"/>
</dbReference>
<dbReference type="FunFam" id="1.10.8.710:FF:000004">
    <property type="entry name" value="Dynein axonemal heavy chain 6"/>
    <property type="match status" value="1"/>
</dbReference>
<feature type="coiled-coil region" evidence="14">
    <location>
        <begin position="2965"/>
        <end position="3027"/>
    </location>
</feature>
<comment type="similarity">
    <text evidence="2">Belongs to the dynein heavy chain family.</text>
</comment>
<dbReference type="FunFam" id="1.10.472.130:FF:000015">
    <property type="entry name" value="Dynein heavy chain 7"/>
    <property type="match status" value="1"/>
</dbReference>
<dbReference type="InterPro" id="IPR027417">
    <property type="entry name" value="P-loop_NTPase"/>
</dbReference>
<keyword evidence="3" id="KW-0963">Cytoplasm</keyword>
<dbReference type="FunFam" id="1.10.287.2620:FF:000001">
    <property type="entry name" value="Cytoplasmic dynein heavy chain 1"/>
    <property type="match status" value="1"/>
</dbReference>
<evidence type="ECO:0000256" key="3">
    <source>
        <dbReference type="ARBA" id="ARBA00022490"/>
    </source>
</evidence>
<dbReference type="Pfam" id="PF17852">
    <property type="entry name" value="Dynein_AAA_lid"/>
    <property type="match status" value="1"/>
</dbReference>
<dbReference type="Gene3D" id="1.10.287.2620">
    <property type="match status" value="1"/>
</dbReference>
<dbReference type="EMBL" id="VSWD01000008">
    <property type="protein sequence ID" value="KAK3094669.1"/>
    <property type="molecule type" value="Genomic_DNA"/>
</dbReference>
<dbReference type="PANTHER" id="PTHR22878:SF68">
    <property type="entry name" value="DYNEIN HEAVY CHAIN 6, AXONEMAL-LIKE"/>
    <property type="match status" value="1"/>
</dbReference>
<dbReference type="Gene3D" id="3.10.490.20">
    <property type="match status" value="1"/>
</dbReference>
<dbReference type="InterPro" id="IPR043157">
    <property type="entry name" value="Dynein_AAA1S"/>
</dbReference>
<keyword evidence="6" id="KW-0547">Nucleotide-binding</keyword>
<reference evidence="17" key="1">
    <citation type="submission" date="2019-08" db="EMBL/GenBank/DDBJ databases">
        <title>The improved chromosome-level genome for the pearl oyster Pinctada fucata martensii using PacBio sequencing and Hi-C.</title>
        <authorList>
            <person name="Zheng Z."/>
        </authorList>
    </citation>
    <scope>NUCLEOTIDE SEQUENCE</scope>
    <source>
        <strain evidence="17">ZZ-2019</strain>
        <tissue evidence="17">Adductor muscle</tissue>
    </source>
</reference>
<dbReference type="Pfam" id="PF12775">
    <property type="entry name" value="AAA_7"/>
    <property type="match status" value="1"/>
</dbReference>
<dbReference type="InterPro" id="IPR041589">
    <property type="entry name" value="DNAH3_AAA_lid_1"/>
</dbReference>
<dbReference type="PANTHER" id="PTHR22878">
    <property type="entry name" value="DYNEIN HEAVY CHAIN 6, AXONEMAL-LIKE-RELATED"/>
    <property type="match status" value="1"/>
</dbReference>
<evidence type="ECO:0000259" key="16">
    <source>
        <dbReference type="SMART" id="SM00382"/>
    </source>
</evidence>
<protein>
    <recommendedName>
        <fullName evidence="16">AAA+ ATPase domain-containing protein</fullName>
    </recommendedName>
</protein>
<dbReference type="Gene3D" id="1.20.1270.280">
    <property type="match status" value="1"/>
</dbReference>
<dbReference type="FunFam" id="3.10.490.20:FF:000005">
    <property type="entry name" value="Dynein axonemal heavy chain 6"/>
    <property type="match status" value="1"/>
</dbReference>
<evidence type="ECO:0000256" key="2">
    <source>
        <dbReference type="ARBA" id="ARBA00008887"/>
    </source>
</evidence>
<keyword evidence="10" id="KW-0969">Cilium</keyword>
<dbReference type="FunFam" id="1.20.920.30:FF:000005">
    <property type="entry name" value="Dynein, axonemal, heavy chain 2"/>
    <property type="match status" value="1"/>
</dbReference>
<evidence type="ECO:0000256" key="13">
    <source>
        <dbReference type="ARBA" id="ARBA00023273"/>
    </source>
</evidence>
<dbReference type="FunFam" id="3.40.50.300:FF:000223">
    <property type="entry name" value="Dynein heavy chain 3, axonemal"/>
    <property type="match status" value="1"/>
</dbReference>
<feature type="region of interest" description="Disordered" evidence="15">
    <location>
        <begin position="27"/>
        <end position="49"/>
    </location>
</feature>
<dbReference type="InterPro" id="IPR024743">
    <property type="entry name" value="Dynein_HC_stalk"/>
</dbReference>
<dbReference type="Gene3D" id="1.20.920.30">
    <property type="match status" value="1"/>
</dbReference>
<dbReference type="FunFam" id="1.20.58.1120:FF:000001">
    <property type="entry name" value="dynein heavy chain 2, axonemal"/>
    <property type="match status" value="1"/>
</dbReference>
<dbReference type="GO" id="GO:0007018">
    <property type="term" value="P:microtubule-based movement"/>
    <property type="evidence" value="ECO:0007669"/>
    <property type="project" value="InterPro"/>
</dbReference>
<keyword evidence="18" id="KW-1185">Reference proteome</keyword>
<dbReference type="InterPro" id="IPR041466">
    <property type="entry name" value="Dynein_AAA5_ext"/>
</dbReference>
<evidence type="ECO:0000256" key="8">
    <source>
        <dbReference type="ARBA" id="ARBA00023017"/>
    </source>
</evidence>
<keyword evidence="9 14" id="KW-0175">Coiled coil</keyword>
<dbReference type="Gene3D" id="1.20.58.1120">
    <property type="match status" value="1"/>
</dbReference>
<evidence type="ECO:0000256" key="15">
    <source>
        <dbReference type="SAM" id="MobiDB-lite"/>
    </source>
</evidence>
<feature type="compositionally biased region" description="Basic and acidic residues" evidence="15">
    <location>
        <begin position="533"/>
        <end position="568"/>
    </location>
</feature>
<sequence>MSYGQTNAVHRSVNGSLTNSVMNGVTSNGHVSNGGMENGQTSASQPKGIRGINPELLKSRLYSYAPQQAPMNTKALRFNRLTQTQVRKSLAPIAPRLEPVPTLQKYQERNHPIYIHKKNRERLEAEGVFKKDVDEPSSKKSRRAGSVEPLDKPESPLPQLPDDLQMKQESMVLRVPSPPKEPKQISPRAKVHAESPKVAATTKPKIAETYEGLDDPEEIIDLIKNNRQVGFLYLSPAVPKSSVKYHYYNLKVVSHENISKQDHCTISKKGVTRMRNDDETEFVTLDRWEQEYELFKKIIEIKTFSRFRKWKAFSVWRKNVRTKRIQACTKALNENLFIVNPSLRPALLNVREMCHRISDMGLCKVEKGHTYTLSEFREAQFTQLTEVAGRLMEFRDLVKEVVRSACRTALLEAGFTPDDYFMANDGADSPGLEGDMAPGTSSSYLMPSNYDMDIYGEAPDRMTYTEQANKRAHCKRLTCFITLADYLIVNTMHVLAVNSVSTLLNYLSEQLQNTPTLEEIKAFADEAKQAADELAIDPEKREEMKAEKAKQEKENKEKEKEKVDKKESQEEEETPQLPPLYISEFVLEPNQLLFAPDVDDFQEGLAEVIKKFQNAVLSVQNLTPDTYFDAFTNPIINNKFEEKTCGNGPSLPDMFEHDKHLQSIISDIRNSVTAAFNAASNYADTFEPHREFYRENESLDLDGIKAQEHDVAFFAEALERYHGQKRMAQVIKEKRPIGMLLIDGTKMKSLLNPSPIRCLDVINELLPVKARSEVDRLIAELQDAQFKLEVSPTTTLEFVNSLTFLDDIQVRIDPLEKEAMIVKDMYELIEEYEVPTPPEDFAVYQTLSPSITGVRNAIDKSLTERDANIDKFCTHLDKDIAELGKEVKEINQEAQNPMILDANAEKDKVRGILKKLLTQMENLQQQAFTYKSYQKNFKVEVTKFDSLEEAHAELKLKELLWTAIDDWDNLLADWTTVPFNTLEPESMNTTTMKYAKSVMQLEKGLPPNAVVPKLKEKVEVMRDRLPVITDLRNPTLKQRHWDVIEQVLDYHFTPEDPMTLGKLTEINAFRSAEALQEISGQASSEASLEGILKKVEDSWKSTEFMVLNHKDSKDVFILGGTDDIQQLLDDSNINVATIASSRHVGPIKSRVDDWQKNLDLFGKTLDEWLNCQRNWLYLESIFSAPDIQRQLPAEAKMFMQVDKSYKDIMRKVNKVPLAIRAATQPGLLETFQNNNALLDQIQKCLEAYLESKRVIFPRFYFLSNDELLEILAQTRNPLAVQPHLRKCFDAIAKLEFGVNPPSGDDPNEAVQYNNDILAMISPESEKVSLGRGLKARGNVEDWLGKVEEAMFVNLRKLVKAALADYEQRPRKEWVVYHASQIVLTVSQMIWCRDVTEILEGDGDRLEGMREFEQKNFRDLNELASIVRGEIPKLARANLCALITLDVHARDMITGMVETKVDKVTSFDWQKQLRYYWDLELDNCVVRMSNSLYIYGYEYLGASPRLVITPLTDRCYLCLMGALQLDLGGAPAGPAGTGKTETTKDLAKSLAKQCVVFNCSDGLDYKMMGRFFSGLAQSGAWCCFDEFNRIDIEVLSVIAQQLITIRNAKAAKVSKFMFEGREIKLIMTCAAFITMNPGYAGRTELPDNLKALFRPISMMVPDYGLIAEVILYSEGFESSKSLAKKMVQMYKLCSEQLSQQDHYDFGMRAVKSVLVMAGALKRQNPDKSEDVVLIRALRDSNLPKFLKQDAALFQAILQDLFPGVEIPEHDYGRLKSEIINCQEARKLQVVETQINKVIQLLETMEVRHGVMLVGPTGGGKTTVYSILKDTCDNLHKAGLDNPFYQPVHTYVLNPKSITMEELYGGVNKLTLEWSDGLMAMTVRTCVQDTSTDHQWVICDGPVDALWIENMNTVLDDNKMLCLANSERIKFTPYIHMLFEVQDLAVASPATVSRCGMVFIDPEELKWLPYVKTWLTSWENRLKEETREYLLELFSKYVEEGLKFVNKKCAVTMAQVDISKVTTLCKLLESLLFSRGGPDLTQDTNKLNPLLCTTFVFAFLWSIGGNLVETYWDSFDTFCRQQFDDNGDAKLPNQGDLWSCYMDFETRRMDLWEKIVPAFKYDKEVPFFEMLVPTVDTVRFGYLLEKFLAVRYSVLYTGGTGVGKSVIARGLLNTISERASFVPVFINFSAQTSSKRTQEMIESKLEKKRKNIIGAPIGKRVIIFIDDLNMPKLDTYGSQPPIELLRQYQDFGGMYDREKLFWKEIQDMTLAAACAPPGGGRNPTSARLIRHFAMLTIPPPSEHSLKHMFTQILNGFLMDFPTSVRQCVEGIVGAAVEIYGRMSTDLLPTPAKSHYVFNLRDLSKCIQGVLQADTGVIRDNKQIFRLFCHESMRVFHDRLINNEDKSYFHTILAEMANKHFGENVEAESFVTHPIIFGDFIKLGADKADRLYEELNDLKKLKNVLHDYLDDYNMQSSKEMRLVFFLDAIEHVARIARMIRQDRGNALLVGVGGTGKQSLTRLASHICGYSCFQIELSRGYDYSAFHDDLKKLYTSAGVQNNHTTFLFTDTQIVVEEFLEDINNILNSGEVPNLFEPDEYEQLIIGCRPAAKEVGIAEGNRDAIFDFCINRVRNNLHIVLCMSPVGSAFRTRCRMFPSLVNCCTIDWFTEWPKEALLGVSTSFFESVDLGADELKEKISEMCVEIHMSVSTMAERFYAELKRRYYTTPTSYLELINLYLSMLGDKTKQLKQARDRVKNGLVKILETNELVDKMKKELVALEPELKKKSEDTNNLMEKLVVDQEQADTVRKVVVEDEAKAKVKAEETQAIADDAQRDLDQALPALEASVKALDALDKNDISEIRVFAKPPELVQTVMEAVCILLNQKTDWQSAKAVLGDTNFLKNLLSYDKDSIPESTLKKLKKYIDNPKFVPETVEKVSKACKSMCMWVCAMDTYAHVHKTVEPKRQKLAEAQAELDVVMTTLKQKQDQLAEVEGKIAELQKQYDDSVAEKQKLERNIATTAARLKRAAKLTTALGDEQVRWDENVKDFNKQIGNVVGDVFVSAACVAYYGAFTSNYRQELVELWTNRCIELEIPITPGMTIISVLADPFEIRQWNTDGLPKDQLSTENAILVTRGRRWPLMIDPQEQANRWVRNKENKNGLKIIKLTDANFLRTLENCIRIGMPVLCEDVEETLDPALEPVLLKQTFMSGGRLLIRLGDSDIDYDRNFRFFITTKMSNPHYLPEVCIKVTIINFTVTKSGLEDQLLSDVVSLERPDLEEQRNQLIVKINADKNQLNAIEDRILKLLFESEGNILDNEELINTLNESKVTSGIIKQRLAEAEVTEEKINAAREKYRTVATRGSVMYFVVADMGMVDPMYQFSLKYFKQLFNTTIETSEKSSDLQERLQICLKETTMAIYNNVARGLFEKDKTVFSFMLCIEIMKQEGLITPTEWNFFLRGAAGMDKARPPKPDVPYLNNVKIWNNAFDINEVLPVFKGIHNDLTKTPCWVKLGNVEVRANPEQHEDYGPLPPEPQGEPGQMQDDDSDAVKGHWDKRLTSFQKLMFIKVFKTEKTVFAVTDFVRINLGKKFVESPPVGLQTLYDDMNKVTPLVFVLSTGSDPMGAFLRFAREKGYTDKIQSISLGQGQGPVAEKMINSAVKSGDWVFLQNCHLAASWMLSMENLVKALAEKPDEIHEDYRLFLSSMPANHFPVSVLQNAVKVTNEPPKGIRANMRRAFAELTPQFFEEHVLESDWKRMIFGICFFHAIILERKKFGPLGWNIKYEFSDSDRECAQLNLQMFCAEGVIPWDALIYITGMITYGGRVTDDKDQRCLESILKTFFHPDTLAPDYKYSPSGLYYAPNHPSLQEYRDYIESLPMVDEPEIFGMHENANIAFQAEETNTLIMTILDVQPRLSSGGTGKSNDEIVYELADSILEKLMDKLDIEEANQEMFEPDEKGRLNSLTTVLTQEVDRFNKLLKVIKTSLKTLQKAIKGFVVMSEALEKVYNAFLNNQVPGMWANAAYPSLKPLGSWVTDLVYRCAFIDNWIKHGQPKSFWISGFFFPQGFLTGTLQNFARAYNLPIDHLTFEFHPLPFFRDQKEVTAQMAELKFGEEIELDQILPSPKDGVLIHGMFMDGFRWDPDNMVVTDAIAGIMNSPLCMFHMEPKMDFVPEAADYRAPLYKTAARAGVLSTTGHSTNFVVMLHLPSNKSQDYWIAKGAALLCQLND</sequence>
<dbReference type="FunFam" id="1.20.140.100:FF:000004">
    <property type="entry name" value="Dynein axonemal heavy chain 6"/>
    <property type="match status" value="1"/>
</dbReference>
<evidence type="ECO:0000256" key="14">
    <source>
        <dbReference type="SAM" id="Coils"/>
    </source>
</evidence>
<dbReference type="FunFam" id="3.40.50.300:FF:000063">
    <property type="entry name" value="dynein heavy chain 6, axonemal"/>
    <property type="match status" value="1"/>
</dbReference>
<dbReference type="Pfam" id="PF12780">
    <property type="entry name" value="AAA_8"/>
    <property type="match status" value="1"/>
</dbReference>
<feature type="region of interest" description="Disordered" evidence="15">
    <location>
        <begin position="126"/>
        <end position="162"/>
    </location>
</feature>
<dbReference type="GO" id="GO:0030286">
    <property type="term" value="C:dynein complex"/>
    <property type="evidence" value="ECO:0007669"/>
    <property type="project" value="UniProtKB-KW"/>
</dbReference>
<dbReference type="Gene3D" id="6.10.140.1060">
    <property type="match status" value="1"/>
</dbReference>
<dbReference type="Gene3D" id="1.10.472.130">
    <property type="match status" value="1"/>
</dbReference>
<dbReference type="GO" id="GO:0005930">
    <property type="term" value="C:axoneme"/>
    <property type="evidence" value="ECO:0007669"/>
    <property type="project" value="UniProtKB-SubCell"/>
</dbReference>
<feature type="domain" description="AAA+ ATPase" evidence="16">
    <location>
        <begin position="1524"/>
        <end position="1663"/>
    </location>
</feature>
<dbReference type="InterPro" id="IPR004273">
    <property type="entry name" value="Dynein_heavy_D6_P-loop"/>
</dbReference>
<dbReference type="Gene3D" id="1.10.8.720">
    <property type="entry name" value="Region D6 of dynein motor"/>
    <property type="match status" value="1"/>
</dbReference>
<dbReference type="Proteomes" id="UP001186944">
    <property type="component" value="Unassembled WGS sequence"/>
</dbReference>
<feature type="coiled-coil region" evidence="14">
    <location>
        <begin position="873"/>
        <end position="926"/>
    </location>
</feature>
<dbReference type="FunFam" id="3.20.180.20:FF:000004">
    <property type="entry name" value="Dynein axonemal heavy chain 6"/>
    <property type="match status" value="1"/>
</dbReference>
<dbReference type="Pfam" id="PF18198">
    <property type="entry name" value="AAA_lid_11"/>
    <property type="match status" value="1"/>
</dbReference>
<evidence type="ECO:0000256" key="6">
    <source>
        <dbReference type="ARBA" id="ARBA00022741"/>
    </source>
</evidence>
<dbReference type="Pfam" id="PF08393">
    <property type="entry name" value="DHC_N2"/>
    <property type="match status" value="1"/>
</dbReference>
<name>A0AA88XYZ2_PINIB</name>
<keyword evidence="4" id="KW-0493">Microtubule</keyword>
<gene>
    <name evidence="17" type="ORF">FSP39_004753</name>
</gene>
<dbReference type="Pfam" id="PF03028">
    <property type="entry name" value="Dynein_heavy"/>
    <property type="match status" value="1"/>
</dbReference>
<dbReference type="InterPro" id="IPR003593">
    <property type="entry name" value="AAA+_ATPase"/>
</dbReference>
<feature type="region of interest" description="Disordered" evidence="15">
    <location>
        <begin position="3518"/>
        <end position="3544"/>
    </location>
</feature>
<evidence type="ECO:0000256" key="4">
    <source>
        <dbReference type="ARBA" id="ARBA00022701"/>
    </source>
</evidence>
<dbReference type="InterPro" id="IPR026983">
    <property type="entry name" value="DHC"/>
</dbReference>
<dbReference type="Pfam" id="PF12777">
    <property type="entry name" value="MT"/>
    <property type="match status" value="1"/>
</dbReference>
<organism evidence="17 18">
    <name type="scientific">Pinctada imbricata</name>
    <name type="common">Atlantic pearl-oyster</name>
    <name type="synonym">Pinctada martensii</name>
    <dbReference type="NCBI Taxonomy" id="66713"/>
    <lineage>
        <taxon>Eukaryota</taxon>
        <taxon>Metazoa</taxon>
        <taxon>Spiralia</taxon>
        <taxon>Lophotrochozoa</taxon>
        <taxon>Mollusca</taxon>
        <taxon>Bivalvia</taxon>
        <taxon>Autobranchia</taxon>
        <taxon>Pteriomorphia</taxon>
        <taxon>Pterioida</taxon>
        <taxon>Pterioidea</taxon>
        <taxon>Pteriidae</taxon>
        <taxon>Pinctada</taxon>
    </lineage>
</organism>
<dbReference type="InterPro" id="IPR035699">
    <property type="entry name" value="AAA_6"/>
</dbReference>
<feature type="region of interest" description="Disordered" evidence="15">
    <location>
        <begin position="174"/>
        <end position="199"/>
    </location>
</feature>
<dbReference type="GO" id="GO:0051959">
    <property type="term" value="F:dynein light intermediate chain binding"/>
    <property type="evidence" value="ECO:0007669"/>
    <property type="project" value="InterPro"/>
</dbReference>
<keyword evidence="12" id="KW-0206">Cytoskeleton</keyword>
<dbReference type="Gene3D" id="3.40.50.300">
    <property type="entry name" value="P-loop containing nucleotide triphosphate hydrolases"/>
    <property type="match status" value="5"/>
</dbReference>
<dbReference type="FunFam" id="3.40.50.300:FF:002141">
    <property type="entry name" value="Dynein heavy chain"/>
    <property type="match status" value="1"/>
</dbReference>
<dbReference type="FunFam" id="1.20.920.20:FF:000006">
    <property type="entry name" value="Dynein, axonemal, heavy chain 6"/>
    <property type="match status" value="1"/>
</dbReference>
<dbReference type="InterPro" id="IPR043160">
    <property type="entry name" value="Dynein_C_barrel"/>
</dbReference>
<evidence type="ECO:0000313" key="18">
    <source>
        <dbReference type="Proteomes" id="UP001186944"/>
    </source>
</evidence>
<accession>A0AA88XYZ2</accession>
<dbReference type="Pfam" id="PF18199">
    <property type="entry name" value="Dynein_C"/>
    <property type="match status" value="1"/>
</dbReference>
<keyword evidence="5" id="KW-0677">Repeat</keyword>
<dbReference type="SMART" id="SM00382">
    <property type="entry name" value="AAA"/>
    <property type="match status" value="2"/>
</dbReference>
<comment type="caution">
    <text evidence="17">The sequence shown here is derived from an EMBL/GenBank/DDBJ whole genome shotgun (WGS) entry which is preliminary data.</text>
</comment>
<dbReference type="Pfam" id="PF12781">
    <property type="entry name" value="AAA_9"/>
    <property type="match status" value="1"/>
</dbReference>
<dbReference type="GO" id="GO:0045505">
    <property type="term" value="F:dynein intermediate chain binding"/>
    <property type="evidence" value="ECO:0007669"/>
    <property type="project" value="InterPro"/>
</dbReference>
<keyword evidence="8" id="KW-0243">Dynein</keyword>
<feature type="compositionally biased region" description="Basic and acidic residues" evidence="15">
    <location>
        <begin position="126"/>
        <end position="138"/>
    </location>
</feature>
<dbReference type="FunFam" id="3.40.50.300:FF:001143">
    <property type="entry name" value="Dynein axonemal heavy chain 6"/>
    <property type="match status" value="1"/>
</dbReference>
<keyword evidence="11" id="KW-0505">Motor protein</keyword>
<evidence type="ECO:0000256" key="10">
    <source>
        <dbReference type="ARBA" id="ARBA00023069"/>
    </source>
</evidence>
<dbReference type="FunFam" id="1.10.8.1220:FF:000001">
    <property type="entry name" value="Dynein axonemal heavy chain 5"/>
    <property type="match status" value="1"/>
</dbReference>
<feature type="domain" description="AAA+ ATPase" evidence="16">
    <location>
        <begin position="2148"/>
        <end position="2296"/>
    </location>
</feature>
<dbReference type="Pfam" id="PF12774">
    <property type="entry name" value="AAA_6"/>
    <property type="match status" value="1"/>
</dbReference>
<dbReference type="InterPro" id="IPR042222">
    <property type="entry name" value="Dynein_2_N"/>
</dbReference>
<keyword evidence="13" id="KW-0966">Cell projection</keyword>
<dbReference type="Pfam" id="PF17857">
    <property type="entry name" value="AAA_lid_1"/>
    <property type="match status" value="1"/>
</dbReference>
<dbReference type="InterPro" id="IPR041658">
    <property type="entry name" value="AAA_lid_11"/>
</dbReference>
<dbReference type="Gene3D" id="3.20.180.20">
    <property type="entry name" value="Dynein heavy chain, N-terminal domain 2"/>
    <property type="match status" value="1"/>
</dbReference>
<evidence type="ECO:0000256" key="7">
    <source>
        <dbReference type="ARBA" id="ARBA00022840"/>
    </source>
</evidence>
<dbReference type="FunFam" id="1.20.1270.280:FF:000009">
    <property type="entry name" value="Dynein, axonemal, heavy chain 6"/>
    <property type="match status" value="1"/>
</dbReference>
<dbReference type="InterPro" id="IPR041228">
    <property type="entry name" value="Dynein_C"/>
</dbReference>
<dbReference type="Gene3D" id="1.20.920.20">
    <property type="match status" value="1"/>
</dbReference>
<dbReference type="InterPro" id="IPR035706">
    <property type="entry name" value="AAA_9"/>
</dbReference>
<evidence type="ECO:0000313" key="17">
    <source>
        <dbReference type="EMBL" id="KAK3094669.1"/>
    </source>
</evidence>
<dbReference type="FunFam" id="1.10.8.720:FF:000007">
    <property type="entry name" value="Dynein axonemal heavy chain 6"/>
    <property type="match status" value="1"/>
</dbReference>